<dbReference type="OrthoDB" id="9779955at2"/>
<gene>
    <name evidence="2" type="ORF">FEAC_08920</name>
</gene>
<dbReference type="Proteomes" id="UP000032336">
    <property type="component" value="Unassembled WGS sequence"/>
</dbReference>
<keyword evidence="3" id="KW-1185">Reference proteome</keyword>
<evidence type="ECO:0000256" key="1">
    <source>
        <dbReference type="SAM" id="Phobius"/>
    </source>
</evidence>
<evidence type="ECO:0000313" key="3">
    <source>
        <dbReference type="Proteomes" id="UP000032336"/>
    </source>
</evidence>
<protein>
    <submittedName>
        <fullName evidence="2">Uncharacterized protein</fullName>
    </submittedName>
</protein>
<sequence>MDIRRVGRRITFGLVIQAIAIVALMIVTTGPAFAAKPSRGGGSGSTTTGFDLSYPQCGSSFPSTTAFGIVGVNGGLANDLNPCLGPSSSYSQSELYWAVATSIGGTAQPKASLYVNTADPGNVYNGTPITDWPTTGTTPYGSCTTTTVTTTNGTYYVGENSQACAWQYGYNKATQDAAWLTSAANAIDGQNPPTIVPTSPGSYPWWLDVETANTWQSDTTGQAMNVADLQGMVAALKVVGVAAVGAYSTSSQWNAITGGTTSASGSLWQIPNWIPGARTLRGAISNCKQTSFTGGTVSVTQWVSRLDGDYSC</sequence>
<comment type="caution">
    <text evidence="2">The sequence shown here is derived from an EMBL/GenBank/DDBJ whole genome shotgun (WGS) entry which is preliminary data.</text>
</comment>
<dbReference type="GeneID" id="78372175"/>
<dbReference type="AlphaFoldDB" id="A0A0D8FVY3"/>
<keyword evidence="1" id="KW-1133">Transmembrane helix</keyword>
<dbReference type="EMBL" id="JXUW01000005">
    <property type="protein sequence ID" value="KJE77458.1"/>
    <property type="molecule type" value="Genomic_DNA"/>
</dbReference>
<keyword evidence="1" id="KW-0812">Transmembrane</keyword>
<name>A0A0D8FVY3_9ACTN</name>
<reference evidence="2 3" key="1">
    <citation type="submission" date="2015-01" db="EMBL/GenBank/DDBJ databases">
        <title>Draft genome of the acidophilic iron oxidizer Ferrimicrobium acidiphilum strain T23.</title>
        <authorList>
            <person name="Poehlein A."/>
            <person name="Eisen S."/>
            <person name="Schloemann M."/>
            <person name="Johnson B.D."/>
            <person name="Daniel R."/>
            <person name="Muehling M."/>
        </authorList>
    </citation>
    <scope>NUCLEOTIDE SEQUENCE [LARGE SCALE GENOMIC DNA]</scope>
    <source>
        <strain evidence="2 3">T23</strain>
    </source>
</reference>
<evidence type="ECO:0000313" key="2">
    <source>
        <dbReference type="EMBL" id="KJE77458.1"/>
    </source>
</evidence>
<accession>A0A0D8FVY3</accession>
<organism evidence="2 3">
    <name type="scientific">Ferrimicrobium acidiphilum DSM 19497</name>
    <dbReference type="NCBI Taxonomy" id="1121877"/>
    <lineage>
        <taxon>Bacteria</taxon>
        <taxon>Bacillati</taxon>
        <taxon>Actinomycetota</taxon>
        <taxon>Acidimicrobiia</taxon>
        <taxon>Acidimicrobiales</taxon>
        <taxon>Acidimicrobiaceae</taxon>
        <taxon>Ferrimicrobium</taxon>
    </lineage>
</organism>
<proteinExistence type="predicted"/>
<dbReference type="eggNOG" id="COG3064">
    <property type="taxonomic scope" value="Bacteria"/>
</dbReference>
<keyword evidence="1" id="KW-0472">Membrane</keyword>
<feature type="transmembrane region" description="Helical" evidence="1">
    <location>
        <begin position="12"/>
        <end position="34"/>
    </location>
</feature>
<dbReference type="RefSeq" id="WP_052565539.1">
    <property type="nucleotide sequence ID" value="NZ_JXUW01000005.1"/>
</dbReference>
<dbReference type="Gene3D" id="3.20.20.80">
    <property type="entry name" value="Glycosidases"/>
    <property type="match status" value="1"/>
</dbReference>